<sequence length="441" mass="51278">MRKFLEKFSSAGGSNTVQDQKNDTSHVAVIPVLRPETGDQRIPDIPPKASLEGLPVEIQSAVLLNIRDIASLKGLIHASPKYHSAYLSQRHAILKRVLFNSIHPDALYDAFSAINSSRTLTSNIEDRVGRVKAFLSEYKDNCDTWTSPEHLDLESAYRLARLQNQVQHATEDLCKLAFSSHQLTGNQVRHWEQLSSNESRRFYRAFYRFEIFCNLFRNWDTPPDDESLPNASSEDGDSTSELDSIEKSSRFLGLFNPWEVEELACVRDYFCSYYRRMLRKFEPELRDRNPSLDLSEDCPWLEENIEYLMALSLRFYRRLEMSSPSRQMRYLDYGLRSGPSFLSDALKEPPQAAVHQTLFVDDPVEVHFEADSVRGGPNVIWLLATCNRMDCSYFLWQNEPLREWGYVFWDQKRLEKWDVPNEEHGTWVERRRAGLRKALSE</sequence>
<evidence type="ECO:0000313" key="2">
    <source>
        <dbReference type="Proteomes" id="UP000593566"/>
    </source>
</evidence>
<reference evidence="1 2" key="1">
    <citation type="journal article" date="2020" name="Genomics">
        <title>Complete, high-quality genomes from long-read metagenomic sequencing of two wolf lichen thalli reveals enigmatic genome architecture.</title>
        <authorList>
            <person name="McKenzie S.K."/>
            <person name="Walston R.F."/>
            <person name="Allen J.L."/>
        </authorList>
    </citation>
    <scope>NUCLEOTIDE SEQUENCE [LARGE SCALE GENOMIC DNA]</scope>
    <source>
        <strain evidence="1">WasteWater1</strain>
    </source>
</reference>
<comment type="caution">
    <text evidence="1">The sequence shown here is derived from an EMBL/GenBank/DDBJ whole genome shotgun (WGS) entry which is preliminary data.</text>
</comment>
<dbReference type="GeneID" id="59331664"/>
<dbReference type="EMBL" id="JACCJB010000017">
    <property type="protein sequence ID" value="KAF6220122.1"/>
    <property type="molecule type" value="Genomic_DNA"/>
</dbReference>
<evidence type="ECO:0000313" key="1">
    <source>
        <dbReference type="EMBL" id="KAF6220122.1"/>
    </source>
</evidence>
<organism evidence="1 2">
    <name type="scientific">Letharia lupina</name>
    <dbReference type="NCBI Taxonomy" id="560253"/>
    <lineage>
        <taxon>Eukaryota</taxon>
        <taxon>Fungi</taxon>
        <taxon>Dikarya</taxon>
        <taxon>Ascomycota</taxon>
        <taxon>Pezizomycotina</taxon>
        <taxon>Lecanoromycetes</taxon>
        <taxon>OSLEUM clade</taxon>
        <taxon>Lecanoromycetidae</taxon>
        <taxon>Lecanorales</taxon>
        <taxon>Lecanorineae</taxon>
        <taxon>Parmeliaceae</taxon>
        <taxon>Letharia</taxon>
    </lineage>
</organism>
<name>A0A8H6CAX4_9LECA</name>
<dbReference type="AlphaFoldDB" id="A0A8H6CAX4"/>
<protein>
    <submittedName>
        <fullName evidence="1">Uncharacterized protein</fullName>
    </submittedName>
</protein>
<accession>A0A8H6CAX4</accession>
<keyword evidence="2" id="KW-1185">Reference proteome</keyword>
<proteinExistence type="predicted"/>
<dbReference type="RefSeq" id="XP_037149557.1">
    <property type="nucleotide sequence ID" value="XM_037294176.1"/>
</dbReference>
<gene>
    <name evidence="1" type="ORF">HO133_003253</name>
</gene>
<dbReference type="Proteomes" id="UP000593566">
    <property type="component" value="Unassembled WGS sequence"/>
</dbReference>